<evidence type="ECO:0000259" key="4">
    <source>
        <dbReference type="Pfam" id="PF00456"/>
    </source>
</evidence>
<dbReference type="EMBL" id="ANKC01000868">
    <property type="protein sequence ID" value="EPC74051.1"/>
    <property type="molecule type" value="Genomic_DNA"/>
</dbReference>
<dbReference type="InterPro" id="IPR005474">
    <property type="entry name" value="Transketolase_N"/>
</dbReference>
<comment type="similarity">
    <text evidence="2">Belongs to the transketolase family.</text>
</comment>
<dbReference type="InterPro" id="IPR029061">
    <property type="entry name" value="THDP-binding"/>
</dbReference>
<keyword evidence="3" id="KW-0786">Thiamine pyrophosphate</keyword>
<evidence type="ECO:0000313" key="5">
    <source>
        <dbReference type="EMBL" id="EPC74051.1"/>
    </source>
</evidence>
<sequence length="285" mass="30983">MISTETSELTRLAARIRYGAIKSIQAAGQGHIGGSLSIADTLAVLYGKQMNIRPYEPHWANRDWLVLSKGHAGPALYSALAASGFIDDDVLTTLNQGGTTLPSHPDRNKTPGVDATTGSLGQGTSQAAGIATGLRQKKLESYVYLIVGDGELNEGQCWEAFQYIASNKLNNCIVLIDNNKKQLDGWTDDIIQQFDIADKMRAFGFVTVSVDGSDVKEIDAAIDYLKTVKDSAVCIVLDTVKGAGVELFEKMADNHSVKFNDKKINDETDRVLMNLEHVFKGEKDV</sequence>
<gene>
    <name evidence="5" type="ORF">Lpp126_12212</name>
</gene>
<feature type="domain" description="Transketolase N-terminal" evidence="4">
    <location>
        <begin position="11"/>
        <end position="281"/>
    </location>
</feature>
<protein>
    <submittedName>
        <fullName evidence="5">Putative transketolase</fullName>
    </submittedName>
</protein>
<comment type="cofactor">
    <cofactor evidence="1">
        <name>thiamine diphosphate</name>
        <dbReference type="ChEBI" id="CHEBI:58937"/>
    </cofactor>
</comment>
<dbReference type="Gene3D" id="3.40.50.970">
    <property type="match status" value="1"/>
</dbReference>
<dbReference type="Proteomes" id="UP000014243">
    <property type="component" value="Unassembled WGS sequence"/>
</dbReference>
<reference evidence="5 6" key="1">
    <citation type="journal article" date="2013" name="PLoS ONE">
        <title>Lactobacillus paracasei comparative genomics: towards species pan-genome definition and exploitation of diversity.</title>
        <authorList>
            <person name="Smokvina T."/>
            <person name="Wels M."/>
            <person name="Polka J."/>
            <person name="Chervaux C."/>
            <person name="Brisse S."/>
            <person name="Boekhorst J."/>
            <person name="van Hylckama Vlieg J.E."/>
            <person name="Siezen R.J."/>
        </authorList>
    </citation>
    <scope>NUCLEOTIDE SEQUENCE [LARGE SCALE GENOMIC DNA]</scope>
    <source>
        <strain evidence="5 6">Lpp126</strain>
    </source>
</reference>
<dbReference type="AlphaFoldDB" id="S2RRF6"/>
<evidence type="ECO:0000313" key="6">
    <source>
        <dbReference type="Proteomes" id="UP000014243"/>
    </source>
</evidence>
<accession>S2RRF6</accession>
<evidence type="ECO:0000256" key="3">
    <source>
        <dbReference type="ARBA" id="ARBA00023052"/>
    </source>
</evidence>
<dbReference type="PANTHER" id="PTHR47514">
    <property type="entry name" value="TRANSKETOLASE N-TERMINAL SECTION-RELATED"/>
    <property type="match status" value="1"/>
</dbReference>
<evidence type="ECO:0000256" key="2">
    <source>
        <dbReference type="ARBA" id="ARBA00007131"/>
    </source>
</evidence>
<dbReference type="PANTHER" id="PTHR47514:SF1">
    <property type="entry name" value="TRANSKETOLASE N-TERMINAL SECTION-RELATED"/>
    <property type="match status" value="1"/>
</dbReference>
<comment type="caution">
    <text evidence="5">The sequence shown here is derived from an EMBL/GenBank/DDBJ whole genome shotgun (WGS) entry which is preliminary data.</text>
</comment>
<evidence type="ECO:0000256" key="1">
    <source>
        <dbReference type="ARBA" id="ARBA00001964"/>
    </source>
</evidence>
<dbReference type="Pfam" id="PF00456">
    <property type="entry name" value="Transketolase_N"/>
    <property type="match status" value="1"/>
</dbReference>
<proteinExistence type="inferred from homology"/>
<organism evidence="5 6">
    <name type="scientific">Lacticaseibacillus paracasei subsp. paracasei Lpp126</name>
    <dbReference type="NCBI Taxonomy" id="1256206"/>
    <lineage>
        <taxon>Bacteria</taxon>
        <taxon>Bacillati</taxon>
        <taxon>Bacillota</taxon>
        <taxon>Bacilli</taxon>
        <taxon>Lactobacillales</taxon>
        <taxon>Lactobacillaceae</taxon>
        <taxon>Lacticaseibacillus</taxon>
    </lineage>
</organism>
<dbReference type="CDD" id="cd02012">
    <property type="entry name" value="TPP_TK"/>
    <property type="match status" value="1"/>
</dbReference>
<dbReference type="PATRIC" id="fig|1256206.3.peg.1877"/>
<dbReference type="SUPFAM" id="SSF52518">
    <property type="entry name" value="Thiamin diphosphate-binding fold (THDP-binding)"/>
    <property type="match status" value="1"/>
</dbReference>
<name>S2RRF6_LACPA</name>